<proteinExistence type="inferred from homology"/>
<dbReference type="KEGG" id="asz:ASN_1000"/>
<evidence type="ECO:0000313" key="3">
    <source>
        <dbReference type="EMBL" id="CEF40393.1"/>
    </source>
</evidence>
<dbReference type="InterPro" id="IPR003018">
    <property type="entry name" value="GAF"/>
</dbReference>
<dbReference type="GO" id="GO:0033745">
    <property type="term" value="F:L-methionine-(R)-S-oxide reductase activity"/>
    <property type="evidence" value="ECO:0007669"/>
    <property type="project" value="TreeGrafter"/>
</dbReference>
<dbReference type="InterPro" id="IPR000614">
    <property type="entry name" value="FRMsr_CS"/>
</dbReference>
<organism evidence="3 4">
    <name type="scientific">Acetobacter senegalensis</name>
    <dbReference type="NCBI Taxonomy" id="446692"/>
    <lineage>
        <taxon>Bacteria</taxon>
        <taxon>Pseudomonadati</taxon>
        <taxon>Pseudomonadota</taxon>
        <taxon>Alphaproteobacteria</taxon>
        <taxon>Acetobacterales</taxon>
        <taxon>Acetobacteraceae</taxon>
        <taxon>Acetobacter</taxon>
    </lineage>
</organism>
<dbReference type="PANTHER" id="PTHR21021:SF15">
    <property type="entry name" value="FREE METHIONINE-R-SULFOXIDE REDUCTASE"/>
    <property type="match status" value="1"/>
</dbReference>
<dbReference type="Proteomes" id="UP000056109">
    <property type="component" value="Chromosome I"/>
</dbReference>
<dbReference type="GO" id="GO:0005829">
    <property type="term" value="C:cytosol"/>
    <property type="evidence" value="ECO:0007669"/>
    <property type="project" value="TreeGrafter"/>
</dbReference>
<sequence>MHPAGVVYTVFLFPVLFAHSLRSHQKAQFMSAPTHRLTPDDLLPAVQGVLETERDLIANLANISALVFEALPDLNWAGFYLLRQGELVLGPFQGRVACTRIPLGKGVCGTVAQSRTTLVVPDVHLFPGHIACDAASASEIVVPLLAHGQLVGVLDLDSPRPNRFTPADQHLLEQVVALLAATLPPSPLG</sequence>
<evidence type="ECO:0000256" key="1">
    <source>
        <dbReference type="ARBA" id="ARBA00038454"/>
    </source>
</evidence>
<dbReference type="SUPFAM" id="SSF55781">
    <property type="entry name" value="GAF domain-like"/>
    <property type="match status" value="1"/>
</dbReference>
<dbReference type="InterPro" id="IPR029016">
    <property type="entry name" value="GAF-like_dom_sf"/>
</dbReference>
<evidence type="ECO:0000313" key="4">
    <source>
        <dbReference type="Proteomes" id="UP000056109"/>
    </source>
</evidence>
<accession>A0A0U5ES01</accession>
<dbReference type="EMBL" id="LN606600">
    <property type="protein sequence ID" value="CEF40393.1"/>
    <property type="molecule type" value="Genomic_DNA"/>
</dbReference>
<dbReference type="Gene3D" id="3.30.450.40">
    <property type="match status" value="1"/>
</dbReference>
<keyword evidence="4" id="KW-1185">Reference proteome</keyword>
<dbReference type="PROSITE" id="PS01320">
    <property type="entry name" value="UPF0067"/>
    <property type="match status" value="1"/>
</dbReference>
<evidence type="ECO:0000259" key="2">
    <source>
        <dbReference type="SMART" id="SM00065"/>
    </source>
</evidence>
<dbReference type="PATRIC" id="fig|446692.3.peg.995"/>
<comment type="similarity">
    <text evidence="1">Belongs to the free Met sulfoxide reductase family.</text>
</comment>
<dbReference type="AlphaFoldDB" id="A0A0U5ES01"/>
<dbReference type="Pfam" id="PF01590">
    <property type="entry name" value="GAF"/>
    <property type="match status" value="1"/>
</dbReference>
<dbReference type="PANTHER" id="PTHR21021">
    <property type="entry name" value="GAF/PUTATIVE CYTOSKELETAL PROTEIN"/>
    <property type="match status" value="1"/>
</dbReference>
<dbReference type="FunFam" id="3.30.450.40:FF:000008">
    <property type="entry name" value="GAF domain-containing proteins"/>
    <property type="match status" value="1"/>
</dbReference>
<feature type="domain" description="GAF" evidence="2">
    <location>
        <begin position="55"/>
        <end position="183"/>
    </location>
</feature>
<gene>
    <name evidence="3" type="ORF">ASN_1000</name>
</gene>
<name>A0A0U5ES01_9PROT</name>
<protein>
    <recommendedName>
        <fullName evidence="2">GAF domain-containing protein</fullName>
    </recommendedName>
</protein>
<dbReference type="InterPro" id="IPR051330">
    <property type="entry name" value="Phosphatase_reg/MetRdx"/>
</dbReference>
<reference evidence="4" key="1">
    <citation type="submission" date="2014-09" db="EMBL/GenBank/DDBJ databases">
        <authorList>
            <person name="Illeghems K.G."/>
        </authorList>
    </citation>
    <scope>NUCLEOTIDE SEQUENCE [LARGE SCALE GENOMIC DNA]</scope>
    <source>
        <strain evidence="4">108B</strain>
    </source>
</reference>
<dbReference type="SMART" id="SM00065">
    <property type="entry name" value="GAF"/>
    <property type="match status" value="1"/>
</dbReference>